<feature type="region of interest" description="Disordered" evidence="1">
    <location>
        <begin position="26"/>
        <end position="71"/>
    </location>
</feature>
<evidence type="ECO:0000313" key="3">
    <source>
        <dbReference type="Proteomes" id="UP000625711"/>
    </source>
</evidence>
<evidence type="ECO:0000256" key="1">
    <source>
        <dbReference type="SAM" id="MobiDB-lite"/>
    </source>
</evidence>
<comment type="caution">
    <text evidence="2">The sequence shown here is derived from an EMBL/GenBank/DDBJ whole genome shotgun (WGS) entry which is preliminary data.</text>
</comment>
<protein>
    <submittedName>
        <fullName evidence="2">Uncharacterized protein</fullName>
    </submittedName>
</protein>
<evidence type="ECO:0000313" key="2">
    <source>
        <dbReference type="EMBL" id="KAF7269825.1"/>
    </source>
</evidence>
<name>A0A834HWJ1_RHYFE</name>
<sequence length="124" mass="13702">MHQQLINWSGRGNRLRPTWSSLIAKQNKAISHSVPENPPSKDAERSRLLTTSESGRKRSPHGESGVQLSKRNNLAPYRASLCTSSVATSRLSFSPDLIASYAPGNARLFRSRPGIRRKFCADIG</sequence>
<accession>A0A834HWJ1</accession>
<dbReference type="EMBL" id="JAACXV010014178">
    <property type="protein sequence ID" value="KAF7269825.1"/>
    <property type="molecule type" value="Genomic_DNA"/>
</dbReference>
<proteinExistence type="predicted"/>
<reference evidence="2" key="1">
    <citation type="submission" date="2020-08" db="EMBL/GenBank/DDBJ databases">
        <title>Genome sequencing and assembly of the red palm weevil Rhynchophorus ferrugineus.</title>
        <authorList>
            <person name="Dias G.B."/>
            <person name="Bergman C.M."/>
            <person name="Manee M."/>
        </authorList>
    </citation>
    <scope>NUCLEOTIDE SEQUENCE</scope>
    <source>
        <strain evidence="2">AA-2017</strain>
        <tissue evidence="2">Whole larva</tissue>
    </source>
</reference>
<dbReference type="AlphaFoldDB" id="A0A834HWJ1"/>
<dbReference type="Proteomes" id="UP000625711">
    <property type="component" value="Unassembled WGS sequence"/>
</dbReference>
<gene>
    <name evidence="2" type="ORF">GWI33_017150</name>
</gene>
<organism evidence="2 3">
    <name type="scientific">Rhynchophorus ferrugineus</name>
    <name type="common">Red palm weevil</name>
    <name type="synonym">Curculio ferrugineus</name>
    <dbReference type="NCBI Taxonomy" id="354439"/>
    <lineage>
        <taxon>Eukaryota</taxon>
        <taxon>Metazoa</taxon>
        <taxon>Ecdysozoa</taxon>
        <taxon>Arthropoda</taxon>
        <taxon>Hexapoda</taxon>
        <taxon>Insecta</taxon>
        <taxon>Pterygota</taxon>
        <taxon>Neoptera</taxon>
        <taxon>Endopterygota</taxon>
        <taxon>Coleoptera</taxon>
        <taxon>Polyphaga</taxon>
        <taxon>Cucujiformia</taxon>
        <taxon>Curculionidae</taxon>
        <taxon>Dryophthorinae</taxon>
        <taxon>Rhynchophorus</taxon>
    </lineage>
</organism>
<keyword evidence="3" id="KW-1185">Reference proteome</keyword>